<dbReference type="AlphaFoldDB" id="A0A225W5B2"/>
<name>A0A225W5B2_9STRA</name>
<protein>
    <submittedName>
        <fullName evidence="2">Uncharacterized protein</fullName>
    </submittedName>
</protein>
<evidence type="ECO:0000256" key="1">
    <source>
        <dbReference type="SAM" id="MobiDB-lite"/>
    </source>
</evidence>
<proteinExistence type="predicted"/>
<feature type="region of interest" description="Disordered" evidence="1">
    <location>
        <begin position="82"/>
        <end position="116"/>
    </location>
</feature>
<evidence type="ECO:0000313" key="3">
    <source>
        <dbReference type="Proteomes" id="UP000198211"/>
    </source>
</evidence>
<keyword evidence="3" id="KW-1185">Reference proteome</keyword>
<organism evidence="2 3">
    <name type="scientific">Phytophthora megakarya</name>
    <dbReference type="NCBI Taxonomy" id="4795"/>
    <lineage>
        <taxon>Eukaryota</taxon>
        <taxon>Sar</taxon>
        <taxon>Stramenopiles</taxon>
        <taxon>Oomycota</taxon>
        <taxon>Peronosporomycetes</taxon>
        <taxon>Peronosporales</taxon>
        <taxon>Peronosporaceae</taxon>
        <taxon>Phytophthora</taxon>
    </lineage>
</organism>
<accession>A0A225W5B2</accession>
<dbReference type="EMBL" id="NBNE01001716">
    <property type="protein sequence ID" value="OWZ12933.1"/>
    <property type="molecule type" value="Genomic_DNA"/>
</dbReference>
<evidence type="ECO:0000313" key="2">
    <source>
        <dbReference type="EMBL" id="OWZ12933.1"/>
    </source>
</evidence>
<reference evidence="3" key="1">
    <citation type="submission" date="2017-03" db="EMBL/GenBank/DDBJ databases">
        <title>Phytopthora megakarya and P. palmivora, two closely related causual agents of cacao black pod achieved similar genome size and gene model numbers by different mechanisms.</title>
        <authorList>
            <person name="Ali S."/>
            <person name="Shao J."/>
            <person name="Larry D.J."/>
            <person name="Kronmiller B."/>
            <person name="Shen D."/>
            <person name="Strem M.D."/>
            <person name="Melnick R.L."/>
            <person name="Guiltinan M.J."/>
            <person name="Tyler B.M."/>
            <person name="Meinhardt L.W."/>
            <person name="Bailey B.A."/>
        </authorList>
    </citation>
    <scope>NUCLEOTIDE SEQUENCE [LARGE SCALE GENOMIC DNA]</scope>
    <source>
        <strain evidence="3">zdho120</strain>
    </source>
</reference>
<comment type="caution">
    <text evidence="2">The sequence shown here is derived from an EMBL/GenBank/DDBJ whole genome shotgun (WGS) entry which is preliminary data.</text>
</comment>
<sequence>MRINVQKGGEQNRICYLKLSFFWESTIVGVKERSNSQLWIPNTTHFPALPWSLREIPQGHQPRAFPDCPVLHRPEIAASGVRIDHRPDPGTHTLGDLGFPEASERQLPGVMSPDMV</sequence>
<gene>
    <name evidence="2" type="ORF">PHMEG_00013830</name>
</gene>
<dbReference type="Proteomes" id="UP000198211">
    <property type="component" value="Unassembled WGS sequence"/>
</dbReference>